<comment type="subunit">
    <text evidence="4">Homotetramer.</text>
</comment>
<comment type="pathway">
    <text evidence="10">Carbohydrate biosynthesis.</text>
</comment>
<dbReference type="InterPro" id="IPR000146">
    <property type="entry name" value="FBPase_class-1"/>
</dbReference>
<dbReference type="Gene3D" id="3.30.540.10">
    <property type="entry name" value="Fructose-1,6-Bisphosphatase, subunit A, domain 1"/>
    <property type="match status" value="1"/>
</dbReference>
<dbReference type="EMBL" id="MCFD01000015">
    <property type="protein sequence ID" value="ORX66503.1"/>
    <property type="molecule type" value="Genomic_DNA"/>
</dbReference>
<dbReference type="Pfam" id="PF18913">
    <property type="entry name" value="FBPase_C"/>
    <property type="match status" value="1"/>
</dbReference>
<dbReference type="GO" id="GO:0046872">
    <property type="term" value="F:metal ion binding"/>
    <property type="evidence" value="ECO:0007669"/>
    <property type="project" value="UniProtKB-KW"/>
</dbReference>
<gene>
    <name evidence="16" type="ORF">DL89DRAFT_64421</name>
</gene>
<keyword evidence="6" id="KW-0479">Metal-binding</keyword>
<dbReference type="HAMAP" id="MF_01855">
    <property type="entry name" value="FBPase_class1"/>
    <property type="match status" value="1"/>
</dbReference>
<comment type="caution">
    <text evidence="16">The sequence shown here is derived from an EMBL/GenBank/DDBJ whole genome shotgun (WGS) entry which is preliminary data.</text>
</comment>
<dbReference type="GO" id="GO:0005986">
    <property type="term" value="P:sucrose biosynthetic process"/>
    <property type="evidence" value="ECO:0007669"/>
    <property type="project" value="TreeGrafter"/>
</dbReference>
<dbReference type="GO" id="GO:0005829">
    <property type="term" value="C:cytosol"/>
    <property type="evidence" value="ECO:0007669"/>
    <property type="project" value="TreeGrafter"/>
</dbReference>
<dbReference type="PIRSF" id="PIRSF500210">
    <property type="entry name" value="FBPtase"/>
    <property type="match status" value="1"/>
</dbReference>
<dbReference type="OrthoDB" id="10256725at2759"/>
<dbReference type="CDD" id="cd00354">
    <property type="entry name" value="FBPase"/>
    <property type="match status" value="1"/>
</dbReference>
<evidence type="ECO:0000256" key="9">
    <source>
        <dbReference type="ARBA" id="ARBA00023277"/>
    </source>
</evidence>
<evidence type="ECO:0000256" key="5">
    <source>
        <dbReference type="ARBA" id="ARBA00013093"/>
    </source>
</evidence>
<dbReference type="GO" id="GO:0006094">
    <property type="term" value="P:gluconeogenesis"/>
    <property type="evidence" value="ECO:0007669"/>
    <property type="project" value="TreeGrafter"/>
</dbReference>
<organism evidence="16 17">
    <name type="scientific">Linderina pennispora</name>
    <dbReference type="NCBI Taxonomy" id="61395"/>
    <lineage>
        <taxon>Eukaryota</taxon>
        <taxon>Fungi</taxon>
        <taxon>Fungi incertae sedis</taxon>
        <taxon>Zoopagomycota</taxon>
        <taxon>Kickxellomycotina</taxon>
        <taxon>Kickxellomycetes</taxon>
        <taxon>Kickxellales</taxon>
        <taxon>Kickxellaceae</taxon>
        <taxon>Linderina</taxon>
    </lineage>
</organism>
<evidence type="ECO:0000256" key="7">
    <source>
        <dbReference type="ARBA" id="ARBA00022801"/>
    </source>
</evidence>
<dbReference type="PROSITE" id="PS00124">
    <property type="entry name" value="FBPASE"/>
    <property type="match status" value="1"/>
</dbReference>
<dbReference type="SUPFAM" id="SSF56655">
    <property type="entry name" value="Carbohydrate phosphatase"/>
    <property type="match status" value="1"/>
</dbReference>
<dbReference type="PRINTS" id="PR00115">
    <property type="entry name" value="F16BPHPHTASE"/>
</dbReference>
<evidence type="ECO:0000256" key="2">
    <source>
        <dbReference type="ARBA" id="ARBA00001946"/>
    </source>
</evidence>
<evidence type="ECO:0000313" key="17">
    <source>
        <dbReference type="Proteomes" id="UP000193922"/>
    </source>
</evidence>
<dbReference type="EC" id="3.1.3.11" evidence="5"/>
<evidence type="ECO:0000256" key="10">
    <source>
        <dbReference type="ARBA" id="ARBA00024331"/>
    </source>
</evidence>
<accession>A0A1Y1VZ23</accession>
<dbReference type="GeneID" id="63808573"/>
<evidence type="ECO:0000256" key="8">
    <source>
        <dbReference type="ARBA" id="ARBA00022842"/>
    </source>
</evidence>
<proteinExistence type="inferred from homology"/>
<reference evidence="16 17" key="1">
    <citation type="submission" date="2016-07" db="EMBL/GenBank/DDBJ databases">
        <title>Pervasive Adenine N6-methylation of Active Genes in Fungi.</title>
        <authorList>
            <consortium name="DOE Joint Genome Institute"/>
            <person name="Mondo S.J."/>
            <person name="Dannebaum R.O."/>
            <person name="Kuo R.C."/>
            <person name="Labutti K."/>
            <person name="Haridas S."/>
            <person name="Kuo A."/>
            <person name="Salamov A."/>
            <person name="Ahrendt S.R."/>
            <person name="Lipzen A."/>
            <person name="Sullivan W."/>
            <person name="Andreopoulos W.B."/>
            <person name="Clum A."/>
            <person name="Lindquist E."/>
            <person name="Daum C."/>
            <person name="Ramamoorthy G.K."/>
            <person name="Gryganskyi A."/>
            <person name="Culley D."/>
            <person name="Magnuson J.K."/>
            <person name="James T.Y."/>
            <person name="O'Malley M.A."/>
            <person name="Stajich J.E."/>
            <person name="Spatafora J.W."/>
            <person name="Visel A."/>
            <person name="Grigoriev I.V."/>
        </authorList>
    </citation>
    <scope>NUCLEOTIDE SEQUENCE [LARGE SCALE GENOMIC DNA]</scope>
    <source>
        <strain evidence="16 17">ATCC 12442</strain>
    </source>
</reference>
<dbReference type="FunFam" id="3.30.540.10:FF:000002">
    <property type="entry name" value="Fructose-1,6-bisphosphatase class 1"/>
    <property type="match status" value="1"/>
</dbReference>
<comment type="similarity">
    <text evidence="3 13">Belongs to the FBPase class 1 family.</text>
</comment>
<dbReference type="PANTHER" id="PTHR11556:SF1">
    <property type="entry name" value="FRUCTOSE-BISPHOSPHATASE"/>
    <property type="match status" value="1"/>
</dbReference>
<dbReference type="InterPro" id="IPR020548">
    <property type="entry name" value="Fructose_bisphosphatase_AS"/>
</dbReference>
<dbReference type="GO" id="GO:0006002">
    <property type="term" value="P:fructose 6-phosphate metabolic process"/>
    <property type="evidence" value="ECO:0007669"/>
    <property type="project" value="TreeGrafter"/>
</dbReference>
<feature type="domain" description="Fructose-1-6-bisphosphatase class I N-terminal" evidence="14">
    <location>
        <begin position="27"/>
        <end position="216"/>
    </location>
</feature>
<dbReference type="Proteomes" id="UP000193922">
    <property type="component" value="Unassembled WGS sequence"/>
</dbReference>
<evidence type="ECO:0000259" key="14">
    <source>
        <dbReference type="Pfam" id="PF00316"/>
    </source>
</evidence>
<evidence type="ECO:0000256" key="12">
    <source>
        <dbReference type="ARBA" id="ARBA00070480"/>
    </source>
</evidence>
<evidence type="ECO:0000313" key="16">
    <source>
        <dbReference type="EMBL" id="ORX66503.1"/>
    </source>
</evidence>
<dbReference type="NCBIfam" id="NF006778">
    <property type="entry name" value="PRK09293.1-1"/>
    <property type="match status" value="1"/>
</dbReference>
<dbReference type="PANTHER" id="PTHR11556">
    <property type="entry name" value="FRUCTOSE-1,6-BISPHOSPHATASE-RELATED"/>
    <property type="match status" value="1"/>
</dbReference>
<protein>
    <recommendedName>
        <fullName evidence="12">Fructose-1,6-bisphosphatase</fullName>
        <ecNumber evidence="5">3.1.3.11</ecNumber>
    </recommendedName>
    <alternativeName>
        <fullName evidence="11">D-fructose-1,6-bisphosphate 1-phosphohydrolase</fullName>
    </alternativeName>
</protein>
<keyword evidence="7 13" id="KW-0378">Hydrolase</keyword>
<keyword evidence="9 13" id="KW-0119">Carbohydrate metabolism</keyword>
<evidence type="ECO:0000256" key="1">
    <source>
        <dbReference type="ARBA" id="ARBA00001273"/>
    </source>
</evidence>
<evidence type="ECO:0000259" key="15">
    <source>
        <dbReference type="Pfam" id="PF18913"/>
    </source>
</evidence>
<dbReference type="STRING" id="61395.A0A1Y1VZ23"/>
<comment type="cofactor">
    <cofactor evidence="2">
        <name>Mg(2+)</name>
        <dbReference type="ChEBI" id="CHEBI:18420"/>
    </cofactor>
</comment>
<dbReference type="FunFam" id="3.40.190.80:FF:000001">
    <property type="entry name" value="Fructose-1,6-bisphosphatase class 1"/>
    <property type="match status" value="1"/>
</dbReference>
<comment type="catalytic activity">
    <reaction evidence="1">
        <text>beta-D-fructose 1,6-bisphosphate + H2O = beta-D-fructose 6-phosphate + phosphate</text>
        <dbReference type="Rhea" id="RHEA:11064"/>
        <dbReference type="ChEBI" id="CHEBI:15377"/>
        <dbReference type="ChEBI" id="CHEBI:32966"/>
        <dbReference type="ChEBI" id="CHEBI:43474"/>
        <dbReference type="ChEBI" id="CHEBI:57634"/>
        <dbReference type="EC" id="3.1.3.11"/>
    </reaction>
</comment>
<dbReference type="GO" id="GO:0006000">
    <property type="term" value="P:fructose metabolic process"/>
    <property type="evidence" value="ECO:0007669"/>
    <property type="project" value="TreeGrafter"/>
</dbReference>
<dbReference type="GO" id="GO:0042132">
    <property type="term" value="F:fructose 1,6-bisphosphate 1-phosphatase activity"/>
    <property type="evidence" value="ECO:0007669"/>
    <property type="project" value="UniProtKB-EC"/>
</dbReference>
<dbReference type="Pfam" id="PF00316">
    <property type="entry name" value="FBPase"/>
    <property type="match status" value="1"/>
</dbReference>
<dbReference type="Gene3D" id="3.40.190.80">
    <property type="match status" value="1"/>
</dbReference>
<keyword evidence="17" id="KW-1185">Reference proteome</keyword>
<evidence type="ECO:0000256" key="4">
    <source>
        <dbReference type="ARBA" id="ARBA00011881"/>
    </source>
</evidence>
<dbReference type="InterPro" id="IPR033391">
    <property type="entry name" value="FBPase_N"/>
</dbReference>
<dbReference type="PIRSF" id="PIRSF000904">
    <property type="entry name" value="FBPtase_SBPase"/>
    <property type="match status" value="1"/>
</dbReference>
<dbReference type="GO" id="GO:0030388">
    <property type="term" value="P:fructose 1,6-bisphosphate metabolic process"/>
    <property type="evidence" value="ECO:0007669"/>
    <property type="project" value="TreeGrafter"/>
</dbReference>
<evidence type="ECO:0000256" key="3">
    <source>
        <dbReference type="ARBA" id="ARBA00010941"/>
    </source>
</evidence>
<evidence type="ECO:0000256" key="11">
    <source>
        <dbReference type="ARBA" id="ARBA00032973"/>
    </source>
</evidence>
<sequence>MLSHARIFWQFVYSAKTMTDHKQTNIMTLTRYVLEQQRLHPDATGDLSIAMNAVQVGCKFVEACVRKARLINLVGLAGNQNVQGEDQKKLDVLSNEMFVNALQASGKFSFMVSEEVDDIVVVPEELRGKYCITFDPLDGSSNIDAGVNVGTIFGIWRLPSGPKATVDEILVAGSEIIVGGYCMYGSSCNLILTFGNNQVEGFTLDPALGEFILTHPDIKIPNRGKIYSVNEGNSLYWDAATRAYFESLKFPTPESGRKPYSSRYIGSMVADVHRTLLYGGVFAYPSDRKSRQGKLRILYESFPMAYITEQAGGKATTGTTRVLDLVPKHIHDRCPIFLGGADDISDVEKAFKENNNWLDGTQQ</sequence>
<dbReference type="AlphaFoldDB" id="A0A1Y1VZ23"/>
<dbReference type="InterPro" id="IPR044015">
    <property type="entry name" value="FBPase_C_dom"/>
</dbReference>
<keyword evidence="8" id="KW-0460">Magnesium</keyword>
<dbReference type="RefSeq" id="XP_040740491.1">
    <property type="nucleotide sequence ID" value="XM_040891925.1"/>
</dbReference>
<evidence type="ECO:0000256" key="6">
    <source>
        <dbReference type="ARBA" id="ARBA00022723"/>
    </source>
</evidence>
<evidence type="ECO:0000256" key="13">
    <source>
        <dbReference type="RuleBase" id="RU000508"/>
    </source>
</evidence>
<dbReference type="InterPro" id="IPR028343">
    <property type="entry name" value="FBPtase"/>
</dbReference>
<feature type="domain" description="Fructose-1-6-bisphosphatase class 1 C-terminal" evidence="15">
    <location>
        <begin position="220"/>
        <end position="351"/>
    </location>
</feature>
<name>A0A1Y1VZ23_9FUNG</name>